<feature type="compositionally biased region" description="Low complexity" evidence="1">
    <location>
        <begin position="7"/>
        <end position="16"/>
    </location>
</feature>
<feature type="compositionally biased region" description="Low complexity" evidence="1">
    <location>
        <begin position="189"/>
        <end position="198"/>
    </location>
</feature>
<sequence length="593" mass="64356">MERSRVWRGVSGSSSSIFEKSRCHLRDTDDANSFWSNLRPNVDHGQQQQHAHPHVADVDSKTPPPPPPCTDDQEISVFDAHKYLNNELSIVNDIDTQKVSGETVSRFSWAAGSSISAVDDADNISYSSVGRNNYPRGRSFHVVAASATAATTPTASSEASWNSQTGLLSHPRGPAGAANITFMTSLRSRSAANHNAAPHPRHDNVKEEKEMKKKLGVRWYCIFPMRRSRRCPCSGKKSVRVVDPETKSSIPNMSSSVSRVGVGVGVGVGESFTINNGNMATTNVVTARDLNSSLIVPPIDNRRHLVWPGPERRCPEWDEHQQITANNMPRPTTTGGGFSFPILKVNGIGGTSTSSPVVSTIFQNPPNPTFTFPSSTPKPPINILNNTINPKNHHRNNIDDDVASDASSDLFEIESFSTTYAQTQNYSRTRRESLGADINSVSDGHDSITATDQYCYEPSEASIDWSVTTAEGFDRSSDHHHHLQDHDRDFADVAQIMKVSSSKGNNIGLLSCRREKAVSVGPNPVRLVIMPPAAAPDQSRHPGGGAGPTKTLSPSLNSRMRHVGSRPGLANNNKPPLAARMSVPFATSAQPVI</sequence>
<dbReference type="GO" id="GO:0009638">
    <property type="term" value="P:phototropism"/>
    <property type="evidence" value="ECO:0007669"/>
    <property type="project" value="InterPro"/>
</dbReference>
<gene>
    <name evidence="2" type="ORF">CURHAP_LOCUS42844</name>
</gene>
<evidence type="ECO:0000313" key="3">
    <source>
        <dbReference type="Proteomes" id="UP000507222"/>
    </source>
</evidence>
<feature type="region of interest" description="Disordered" evidence="1">
    <location>
        <begin position="34"/>
        <end position="68"/>
    </location>
</feature>
<dbReference type="AlphaFoldDB" id="A0A6J5VAP9"/>
<evidence type="ECO:0000256" key="1">
    <source>
        <dbReference type="SAM" id="MobiDB-lite"/>
    </source>
</evidence>
<feature type="region of interest" description="Disordered" evidence="1">
    <location>
        <begin position="1"/>
        <end position="22"/>
    </location>
</feature>
<accession>A0A6J5VAP9</accession>
<protein>
    <recommendedName>
        <fullName evidence="4">Protein PHYTOCHROME KINASE SUBSTRATE 4</fullName>
    </recommendedName>
</protein>
<feature type="region of interest" description="Disordered" evidence="1">
    <location>
        <begin position="189"/>
        <end position="209"/>
    </location>
</feature>
<dbReference type="Proteomes" id="UP000507222">
    <property type="component" value="Unassembled WGS sequence"/>
</dbReference>
<feature type="region of interest" description="Disordered" evidence="1">
    <location>
        <begin position="534"/>
        <end position="577"/>
    </location>
</feature>
<dbReference type="InterPro" id="IPR039615">
    <property type="entry name" value="PKS"/>
</dbReference>
<feature type="compositionally biased region" description="Polar residues" evidence="1">
    <location>
        <begin position="34"/>
        <end position="50"/>
    </location>
</feature>
<reference evidence="2 3" key="1">
    <citation type="submission" date="2020-05" db="EMBL/GenBank/DDBJ databases">
        <authorList>
            <person name="Campoy J."/>
            <person name="Schneeberger K."/>
            <person name="Spophaly S."/>
        </authorList>
    </citation>
    <scope>NUCLEOTIDE SEQUENCE [LARGE SCALE GENOMIC DNA]</scope>
    <source>
        <strain evidence="2">PruArmRojPasFocal</strain>
    </source>
</reference>
<evidence type="ECO:0000313" key="2">
    <source>
        <dbReference type="EMBL" id="CAB4286119.1"/>
    </source>
</evidence>
<dbReference type="PANTHER" id="PTHR33781:SF1">
    <property type="entry name" value="PROTEIN PHYTOCHROME KINASE SUBSTRATE 4"/>
    <property type="match status" value="1"/>
</dbReference>
<dbReference type="EMBL" id="CAEKDK010000007">
    <property type="protein sequence ID" value="CAB4286119.1"/>
    <property type="molecule type" value="Genomic_DNA"/>
</dbReference>
<proteinExistence type="predicted"/>
<feature type="compositionally biased region" description="Basic and acidic residues" evidence="1">
    <location>
        <begin position="200"/>
        <end position="209"/>
    </location>
</feature>
<dbReference type="PANTHER" id="PTHR33781">
    <property type="entry name" value="PROTEIN PHYTOCHROME KINASE SUBSTRATE 1-RELATED"/>
    <property type="match status" value="1"/>
</dbReference>
<evidence type="ECO:0008006" key="4">
    <source>
        <dbReference type="Google" id="ProtNLM"/>
    </source>
</evidence>
<organism evidence="2 3">
    <name type="scientific">Prunus armeniaca</name>
    <name type="common">Apricot</name>
    <name type="synonym">Armeniaca vulgaris</name>
    <dbReference type="NCBI Taxonomy" id="36596"/>
    <lineage>
        <taxon>Eukaryota</taxon>
        <taxon>Viridiplantae</taxon>
        <taxon>Streptophyta</taxon>
        <taxon>Embryophyta</taxon>
        <taxon>Tracheophyta</taxon>
        <taxon>Spermatophyta</taxon>
        <taxon>Magnoliopsida</taxon>
        <taxon>eudicotyledons</taxon>
        <taxon>Gunneridae</taxon>
        <taxon>Pentapetalae</taxon>
        <taxon>rosids</taxon>
        <taxon>fabids</taxon>
        <taxon>Rosales</taxon>
        <taxon>Rosaceae</taxon>
        <taxon>Amygdaloideae</taxon>
        <taxon>Amygdaleae</taxon>
        <taxon>Prunus</taxon>
    </lineage>
</organism>
<name>A0A6J5VAP9_PRUAR</name>